<evidence type="ECO:0000313" key="3">
    <source>
        <dbReference type="EMBL" id="KIW60586.1"/>
    </source>
</evidence>
<feature type="compositionally biased region" description="Basic and acidic residues" evidence="2">
    <location>
        <begin position="252"/>
        <end position="264"/>
    </location>
</feature>
<dbReference type="OrthoDB" id="4160836at2759"/>
<protein>
    <submittedName>
        <fullName evidence="3">Uncharacterized protein</fullName>
    </submittedName>
</protein>
<feature type="compositionally biased region" description="Acidic residues" evidence="2">
    <location>
        <begin position="266"/>
        <end position="278"/>
    </location>
</feature>
<feature type="compositionally biased region" description="Basic residues" evidence="2">
    <location>
        <begin position="1"/>
        <end position="11"/>
    </location>
</feature>
<dbReference type="STRING" id="348802.A0A0D2C6S9"/>
<gene>
    <name evidence="3" type="ORF">PV05_00794</name>
</gene>
<keyword evidence="1" id="KW-0175">Coiled coil</keyword>
<feature type="compositionally biased region" description="Low complexity" evidence="2">
    <location>
        <begin position="208"/>
        <end position="222"/>
    </location>
</feature>
<feature type="compositionally biased region" description="Basic and acidic residues" evidence="2">
    <location>
        <begin position="112"/>
        <end position="122"/>
    </location>
</feature>
<feature type="coiled-coil region" evidence="1">
    <location>
        <begin position="285"/>
        <end position="319"/>
    </location>
</feature>
<keyword evidence="4" id="KW-1185">Reference proteome</keyword>
<feature type="compositionally biased region" description="Polar residues" evidence="2">
    <location>
        <begin position="19"/>
        <end position="46"/>
    </location>
</feature>
<accession>A0A0D2C6S9</accession>
<name>A0A0D2C6S9_9EURO</name>
<feature type="compositionally biased region" description="Polar residues" evidence="2">
    <location>
        <begin position="89"/>
        <end position="105"/>
    </location>
</feature>
<dbReference type="HOGENOM" id="CLU_029857_1_0_1"/>
<feature type="compositionally biased region" description="Basic residues" evidence="2">
    <location>
        <begin position="609"/>
        <end position="618"/>
    </location>
</feature>
<dbReference type="AlphaFoldDB" id="A0A0D2C6S9"/>
<proteinExistence type="predicted"/>
<organism evidence="3 4">
    <name type="scientific">Exophiala xenobiotica</name>
    <dbReference type="NCBI Taxonomy" id="348802"/>
    <lineage>
        <taxon>Eukaryota</taxon>
        <taxon>Fungi</taxon>
        <taxon>Dikarya</taxon>
        <taxon>Ascomycota</taxon>
        <taxon>Pezizomycotina</taxon>
        <taxon>Eurotiomycetes</taxon>
        <taxon>Chaetothyriomycetidae</taxon>
        <taxon>Chaetothyriales</taxon>
        <taxon>Herpotrichiellaceae</taxon>
        <taxon>Exophiala</taxon>
    </lineage>
</organism>
<feature type="region of interest" description="Disordered" evidence="2">
    <location>
        <begin position="1"/>
        <end position="279"/>
    </location>
</feature>
<dbReference type="Proteomes" id="UP000054342">
    <property type="component" value="Unassembled WGS sequence"/>
</dbReference>
<sequence>MLNSPAKRRRITGPEPQSDIPTDNDGQQPTTPTRASYLSPTKSSLARSHPHLITRSTGGALTENRGKTLRDEIPSKKSNPTEVPEALPSSPTNHTNHTEDNSPALNQVEEGLPEKESVDIQKETAPAISARYSRNTRSPLSERQPSQLNGSRRRHFSQDPLPPPIMPTLVRRTDSNAQAATRPGSNEPELPPTPVQLGLDPAPERPRGLASSSSPRGSQAGSGRHRRRTRSGVAVTSSPLKPKARAPATNGDEARTNTDNHVAEAPESEPEAPEDEGTENLPAELQEKHSTLRSLREELNRLNEENEQLENSIKSEEALTDGVLTILRHFPSQNGVSSSLTDSSSSPVHLTLFSPGNLQLKSRTKTSNEHGRIKLVHILTISAPAPWLPNVFACAFRVVVDAEIGQVEHAQMKDFMHDNRPYKTPRRGIYRWASERLQDRQDRLCIQHFDLAGVIWGMGKWFGATVERAKIFRRLDVRYNKSSSASNEGEFKVHDKILTQELAIELSPFLEATQIEMVAQAPTSKKRHPACKAKVMLIWNIDLDWTGEVVSDVSLAFNGVSTKAETGLKEVFSSLYQTKGVMAAFDNVWDMIHADEGTERELADGQKQTGKKRKRPSK</sequence>
<evidence type="ECO:0000313" key="4">
    <source>
        <dbReference type="Proteomes" id="UP000054342"/>
    </source>
</evidence>
<dbReference type="RefSeq" id="XP_013321170.1">
    <property type="nucleotide sequence ID" value="XM_013465716.1"/>
</dbReference>
<feature type="compositionally biased region" description="Basic and acidic residues" evidence="2">
    <location>
        <begin position="64"/>
        <end position="75"/>
    </location>
</feature>
<dbReference type="GeneID" id="25322702"/>
<evidence type="ECO:0000256" key="2">
    <source>
        <dbReference type="SAM" id="MobiDB-lite"/>
    </source>
</evidence>
<feature type="region of interest" description="Disordered" evidence="2">
    <location>
        <begin position="598"/>
        <end position="618"/>
    </location>
</feature>
<reference evidence="3 4" key="1">
    <citation type="submission" date="2015-01" db="EMBL/GenBank/DDBJ databases">
        <title>The Genome Sequence of Exophiala xenobiotica CBS118157.</title>
        <authorList>
            <consortium name="The Broad Institute Genomics Platform"/>
            <person name="Cuomo C."/>
            <person name="de Hoog S."/>
            <person name="Gorbushina A."/>
            <person name="Stielow B."/>
            <person name="Teixiera M."/>
            <person name="Abouelleil A."/>
            <person name="Chapman S.B."/>
            <person name="Priest M."/>
            <person name="Young S.K."/>
            <person name="Wortman J."/>
            <person name="Nusbaum C."/>
            <person name="Birren B."/>
        </authorList>
    </citation>
    <scope>NUCLEOTIDE SEQUENCE [LARGE SCALE GENOMIC DNA]</scope>
    <source>
        <strain evidence="3 4">CBS 118157</strain>
    </source>
</reference>
<feature type="compositionally biased region" description="Polar residues" evidence="2">
    <location>
        <begin position="132"/>
        <end position="150"/>
    </location>
</feature>
<dbReference type="EMBL" id="KN847317">
    <property type="protein sequence ID" value="KIW60586.1"/>
    <property type="molecule type" value="Genomic_DNA"/>
</dbReference>
<evidence type="ECO:0000256" key="1">
    <source>
        <dbReference type="SAM" id="Coils"/>
    </source>
</evidence>